<protein>
    <submittedName>
        <fullName evidence="1">Uncharacterized protein</fullName>
    </submittedName>
</protein>
<name>A0ABX0W6X3_9RHOB</name>
<proteinExistence type="predicted"/>
<gene>
    <name evidence="1" type="ORF">DL239_10185</name>
</gene>
<reference evidence="1 2" key="1">
    <citation type="submission" date="2018-05" db="EMBL/GenBank/DDBJ databases">
        <authorList>
            <person name="Zhang Y.-J."/>
        </authorList>
    </citation>
    <scope>NUCLEOTIDE SEQUENCE [LARGE SCALE GENOMIC DNA]</scope>
    <source>
        <strain evidence="1 2">CY04</strain>
    </source>
</reference>
<organism evidence="1 2">
    <name type="scientific">Parasedimentitalea denitrificans</name>
    <dbReference type="NCBI Taxonomy" id="2211118"/>
    <lineage>
        <taxon>Bacteria</taxon>
        <taxon>Pseudomonadati</taxon>
        <taxon>Pseudomonadota</taxon>
        <taxon>Alphaproteobacteria</taxon>
        <taxon>Rhodobacterales</taxon>
        <taxon>Paracoccaceae</taxon>
        <taxon>Parasedimentitalea</taxon>
    </lineage>
</organism>
<dbReference type="EMBL" id="QHLQ01000008">
    <property type="protein sequence ID" value="NIZ61342.1"/>
    <property type="molecule type" value="Genomic_DNA"/>
</dbReference>
<evidence type="ECO:0000313" key="2">
    <source>
        <dbReference type="Proteomes" id="UP001429564"/>
    </source>
</evidence>
<evidence type="ECO:0000313" key="1">
    <source>
        <dbReference type="EMBL" id="NIZ61342.1"/>
    </source>
</evidence>
<accession>A0ABX0W6X3</accession>
<comment type="caution">
    <text evidence="1">The sequence shown here is derived from an EMBL/GenBank/DDBJ whole genome shotgun (WGS) entry which is preliminary data.</text>
</comment>
<sequence length="138" mass="15151">MLTLRQAQGLLDKHLANSNKAAHSRIVAHLMRRIAEKLQVTAQWLEGRLPVDALGAIKAHDHRTGVLADTQIANALKLADALAIADACVGRDVMMQIGTFDGLHNLALCLETRPYLPPIIFKYSITSLQLLIDNAPRQ</sequence>
<dbReference type="Proteomes" id="UP001429564">
    <property type="component" value="Unassembled WGS sequence"/>
</dbReference>
<keyword evidence="2" id="KW-1185">Reference proteome</keyword>